<protein>
    <recommendedName>
        <fullName evidence="6">Interactor of constitutive active ROPs 1</fullName>
    </recommendedName>
</protein>
<keyword evidence="2" id="KW-0175">Coiled coil</keyword>
<feature type="compositionally biased region" description="Basic and acidic residues" evidence="3">
    <location>
        <begin position="56"/>
        <end position="69"/>
    </location>
</feature>
<proteinExistence type="inferred from homology"/>
<name>A0A8J5G8G9_ZINOF</name>
<gene>
    <name evidence="4" type="ORF">ZIOFF_034802</name>
</gene>
<evidence type="ECO:0000256" key="2">
    <source>
        <dbReference type="ARBA" id="ARBA00023054"/>
    </source>
</evidence>
<feature type="compositionally biased region" description="Basic and acidic residues" evidence="3">
    <location>
        <begin position="165"/>
        <end position="184"/>
    </location>
</feature>
<feature type="region of interest" description="Disordered" evidence="3">
    <location>
        <begin position="102"/>
        <end position="143"/>
    </location>
</feature>
<feature type="region of interest" description="Disordered" evidence="3">
    <location>
        <begin position="1"/>
        <end position="69"/>
    </location>
</feature>
<evidence type="ECO:0000313" key="5">
    <source>
        <dbReference type="Proteomes" id="UP000734854"/>
    </source>
</evidence>
<feature type="region of interest" description="Disordered" evidence="3">
    <location>
        <begin position="162"/>
        <end position="184"/>
    </location>
</feature>
<evidence type="ECO:0008006" key="6">
    <source>
        <dbReference type="Google" id="ProtNLM"/>
    </source>
</evidence>
<dbReference type="Proteomes" id="UP000734854">
    <property type="component" value="Unassembled WGS sequence"/>
</dbReference>
<dbReference type="AlphaFoldDB" id="A0A8J5G8G9"/>
<comment type="caution">
    <text evidence="4">The sequence shown here is derived from an EMBL/GenBank/DDBJ whole genome shotgun (WGS) entry which is preliminary data.</text>
</comment>
<accession>A0A8J5G8G9</accession>
<keyword evidence="5" id="KW-1185">Reference proteome</keyword>
<dbReference type="PANTHER" id="PTHR34224:SF2">
    <property type="entry name" value="INTERACTOR OF CONSTITUTIVE ACTIVE ROPS 4"/>
    <property type="match status" value="1"/>
</dbReference>
<organism evidence="4 5">
    <name type="scientific">Zingiber officinale</name>
    <name type="common">Ginger</name>
    <name type="synonym">Amomum zingiber</name>
    <dbReference type="NCBI Taxonomy" id="94328"/>
    <lineage>
        <taxon>Eukaryota</taxon>
        <taxon>Viridiplantae</taxon>
        <taxon>Streptophyta</taxon>
        <taxon>Embryophyta</taxon>
        <taxon>Tracheophyta</taxon>
        <taxon>Spermatophyta</taxon>
        <taxon>Magnoliopsida</taxon>
        <taxon>Liliopsida</taxon>
        <taxon>Zingiberales</taxon>
        <taxon>Zingiberaceae</taxon>
        <taxon>Zingiber</taxon>
    </lineage>
</organism>
<dbReference type="PANTHER" id="PTHR34224">
    <property type="entry name" value="INTERACTOR OF CONSTITUTIVE ACTIVE ROPS 2, CHLOROPLASTIC-RELATED"/>
    <property type="match status" value="1"/>
</dbReference>
<dbReference type="EMBL" id="JACMSC010000010">
    <property type="protein sequence ID" value="KAG6502518.1"/>
    <property type="molecule type" value="Genomic_DNA"/>
</dbReference>
<sequence length="338" mass="37569">MKGRRFLSMASRVSDASQRQSPLHLKSTARSEANAARRPAGKERSPKVSPRGGVLQERKRGTELVDMETRLSKVQEELKKLRNRLASAEVAKLEAEEALVRAKKRIPAAPPAPKESGEEDEDERERESRSEGEAVTSPETMDVFEVVIPAESVPEEMKTMVAKEAVGEDGKEKEEKKGDPSVEDLEAKLLEKEKEAEILLEENMVFKTHAAEEANRIASAAGAKETELLAKLSSMEEEMQESEARARRLAEQLEAAEGAKSAMGEEMKRLRAQTEQWRKAAEAAAAAVLADDDDEVDKHIAAWASPLAMEEGDWKRRKGAGIRMFGELWKKKKKGQQK</sequence>
<comment type="similarity">
    <text evidence="1">Belongs to the ICR family.</text>
</comment>
<dbReference type="InterPro" id="IPR029688">
    <property type="entry name" value="ICR"/>
</dbReference>
<reference evidence="4 5" key="1">
    <citation type="submission" date="2020-08" db="EMBL/GenBank/DDBJ databases">
        <title>Plant Genome Project.</title>
        <authorList>
            <person name="Zhang R.-G."/>
        </authorList>
    </citation>
    <scope>NUCLEOTIDE SEQUENCE [LARGE SCALE GENOMIC DNA]</scope>
    <source>
        <tissue evidence="4">Rhizome</tissue>
    </source>
</reference>
<evidence type="ECO:0000313" key="4">
    <source>
        <dbReference type="EMBL" id="KAG6502518.1"/>
    </source>
</evidence>
<evidence type="ECO:0000256" key="1">
    <source>
        <dbReference type="ARBA" id="ARBA00009778"/>
    </source>
</evidence>
<evidence type="ECO:0000256" key="3">
    <source>
        <dbReference type="SAM" id="MobiDB-lite"/>
    </source>
</evidence>